<feature type="coiled-coil region" evidence="1">
    <location>
        <begin position="156"/>
        <end position="186"/>
    </location>
</feature>
<dbReference type="Pfam" id="PF02470">
    <property type="entry name" value="MlaD"/>
    <property type="match status" value="1"/>
</dbReference>
<dbReference type="Gene3D" id="1.20.5.1230">
    <property type="entry name" value="Apolipoprotein A-I"/>
    <property type="match status" value="1"/>
</dbReference>
<dbReference type="NCBIfam" id="TIGR00996">
    <property type="entry name" value="Mtu_fam_mce"/>
    <property type="match status" value="1"/>
</dbReference>
<reference evidence="3" key="1">
    <citation type="journal article" date="2020" name="mSystems">
        <title>Genome- and Community-Level Interaction Insights into Carbon Utilization and Element Cycling Functions of Hydrothermarchaeota in Hydrothermal Sediment.</title>
        <authorList>
            <person name="Zhou Z."/>
            <person name="Liu Y."/>
            <person name="Xu W."/>
            <person name="Pan J."/>
            <person name="Luo Z.H."/>
            <person name="Li M."/>
        </authorList>
    </citation>
    <scope>NUCLEOTIDE SEQUENCE [LARGE SCALE GENOMIC DNA]</scope>
    <source>
        <strain evidence="3">SpSt-114</strain>
    </source>
</reference>
<feature type="domain" description="Mce/MlaD" evidence="2">
    <location>
        <begin position="37"/>
        <end position="112"/>
    </location>
</feature>
<name>A0A7C5WZQ7_9AQUI</name>
<protein>
    <submittedName>
        <fullName evidence="3">MCE family protein</fullName>
    </submittedName>
</protein>
<proteinExistence type="predicted"/>
<dbReference type="InterPro" id="IPR005693">
    <property type="entry name" value="Mce"/>
</dbReference>
<gene>
    <name evidence="3" type="ORF">ENN04_00315</name>
</gene>
<evidence type="ECO:0000313" key="3">
    <source>
        <dbReference type="EMBL" id="HHO73075.1"/>
    </source>
</evidence>
<evidence type="ECO:0000259" key="2">
    <source>
        <dbReference type="Pfam" id="PF02470"/>
    </source>
</evidence>
<dbReference type="InterPro" id="IPR052336">
    <property type="entry name" value="MlaD_Phospholipid_Transporter"/>
</dbReference>
<accession>A0A7C5WZQ7</accession>
<keyword evidence="1" id="KW-0175">Coiled coil</keyword>
<sequence length="515" mass="56645">MRFSNEAKLGAFVLAVASAFAFLILTFGEIPIFRPNTKVYVVYFPDVAGLSVGADVRVAGIKSGKVKSVSLEDGRVKVVFEVDKSVAIYKDASAGIGTLGLMGDKYLAIHPGSPQAGLLEEGGVITQTTGFADTDKMIKDIADAAQSVKALAESFKVILEENRQDLRQLVINLEALTRNLNQVVLENRENLKGAIYSIRVLADNLNRTLPQTIENIDRLAVTLEGIASENRKDIREVVQNLRELSQSIKTEFPQLVKNLNELSKNLNTVVLENREDLRATTKNLSEATQKLNLILARIERGEGTLGKLVKDEELYKNITSATKTFSEAGNVARRTNLYIGFRGELYKGGDGKGILTIKVQPDNEKYYLAEVVGNSKGKITYEETTTAGTVVKKQFSPQFTLQYARIFPIAGKEFVFRGGLKESAGGVGFDLIYSKSIMFYSDLWDFGRKTDPKGKKLKPNLQVGVQYNVRGPLYIRVGGDDLLNSKLRGGMVGVGVLFTDNDLKYLLGTVRLPLP</sequence>
<dbReference type="AlphaFoldDB" id="A0A7C5WZQ7"/>
<dbReference type="InterPro" id="IPR003399">
    <property type="entry name" value="Mce/MlaD"/>
</dbReference>
<dbReference type="PANTHER" id="PTHR33371">
    <property type="entry name" value="INTERMEMBRANE PHOSPHOLIPID TRANSPORT SYSTEM BINDING PROTEIN MLAD-RELATED"/>
    <property type="match status" value="1"/>
</dbReference>
<dbReference type="PANTHER" id="PTHR33371:SF4">
    <property type="entry name" value="INTERMEMBRANE PHOSPHOLIPID TRANSPORT SYSTEM BINDING PROTEIN MLAD"/>
    <property type="match status" value="1"/>
</dbReference>
<organism evidence="3">
    <name type="scientific">Thermocrinis ruber</name>
    <dbReference type="NCBI Taxonomy" id="75906"/>
    <lineage>
        <taxon>Bacteria</taxon>
        <taxon>Pseudomonadati</taxon>
        <taxon>Aquificota</taxon>
        <taxon>Aquificia</taxon>
        <taxon>Aquificales</taxon>
        <taxon>Aquificaceae</taxon>
        <taxon>Thermocrinis</taxon>
    </lineage>
</organism>
<evidence type="ECO:0000256" key="1">
    <source>
        <dbReference type="SAM" id="Coils"/>
    </source>
</evidence>
<dbReference type="EMBL" id="DSAC01000005">
    <property type="protein sequence ID" value="HHO73075.1"/>
    <property type="molecule type" value="Genomic_DNA"/>
</dbReference>
<comment type="caution">
    <text evidence="3">The sequence shown here is derived from an EMBL/GenBank/DDBJ whole genome shotgun (WGS) entry which is preliminary data.</text>
</comment>